<accession>A0A4Y2FLD5</accession>
<dbReference type="EMBL" id="BGPR01000959">
    <property type="protein sequence ID" value="GBM41328.1"/>
    <property type="molecule type" value="Genomic_DNA"/>
</dbReference>
<evidence type="ECO:0000313" key="1">
    <source>
        <dbReference type="EMBL" id="GBM41328.1"/>
    </source>
</evidence>
<dbReference type="OrthoDB" id="6432475at2759"/>
<organism evidence="1 2">
    <name type="scientific">Araneus ventricosus</name>
    <name type="common">Orbweaver spider</name>
    <name type="synonym">Epeira ventricosa</name>
    <dbReference type="NCBI Taxonomy" id="182803"/>
    <lineage>
        <taxon>Eukaryota</taxon>
        <taxon>Metazoa</taxon>
        <taxon>Ecdysozoa</taxon>
        <taxon>Arthropoda</taxon>
        <taxon>Chelicerata</taxon>
        <taxon>Arachnida</taxon>
        <taxon>Araneae</taxon>
        <taxon>Araneomorphae</taxon>
        <taxon>Entelegynae</taxon>
        <taxon>Araneoidea</taxon>
        <taxon>Araneidae</taxon>
        <taxon>Araneus</taxon>
    </lineage>
</organism>
<gene>
    <name evidence="1" type="ORF">AVEN_241486_1</name>
</gene>
<comment type="caution">
    <text evidence="1">The sequence shown here is derived from an EMBL/GenBank/DDBJ whole genome shotgun (WGS) entry which is preliminary data.</text>
</comment>
<dbReference type="Proteomes" id="UP000499080">
    <property type="component" value="Unassembled WGS sequence"/>
</dbReference>
<reference evidence="1 2" key="1">
    <citation type="journal article" date="2019" name="Sci. Rep.">
        <title>Orb-weaving spider Araneus ventricosus genome elucidates the spidroin gene catalogue.</title>
        <authorList>
            <person name="Kono N."/>
            <person name="Nakamura H."/>
            <person name="Ohtoshi R."/>
            <person name="Moran D.A.P."/>
            <person name="Shinohara A."/>
            <person name="Yoshida Y."/>
            <person name="Fujiwara M."/>
            <person name="Mori M."/>
            <person name="Tomita M."/>
            <person name="Arakawa K."/>
        </authorList>
    </citation>
    <scope>NUCLEOTIDE SEQUENCE [LARGE SCALE GENOMIC DNA]</scope>
</reference>
<name>A0A4Y2FLD5_ARAVE</name>
<protein>
    <submittedName>
        <fullName evidence="1">Uncharacterized protein</fullName>
    </submittedName>
</protein>
<sequence>MLTKGGRELKSRFLVAKMHLNVITDYARPVACASPYRTVVRWVKAFREGGNVSEDFHSTGRPSIPQHQIGIASGILSIDRLWTVLELSVEDGLGHQTVCHILTNWRTVALINEKHFANGIL</sequence>
<proteinExistence type="predicted"/>
<keyword evidence="2" id="KW-1185">Reference proteome</keyword>
<dbReference type="AlphaFoldDB" id="A0A4Y2FLD5"/>
<evidence type="ECO:0000313" key="2">
    <source>
        <dbReference type="Proteomes" id="UP000499080"/>
    </source>
</evidence>